<gene>
    <name evidence="2" type="ORF">GCM10007964_58430</name>
</gene>
<feature type="compositionally biased region" description="Pro residues" evidence="1">
    <location>
        <begin position="149"/>
        <end position="164"/>
    </location>
</feature>
<evidence type="ECO:0000313" key="3">
    <source>
        <dbReference type="Proteomes" id="UP000645217"/>
    </source>
</evidence>
<dbReference type="AlphaFoldDB" id="A0A917RHY0"/>
<protein>
    <recommendedName>
        <fullName evidence="4">DivIVA domain-containing protein</fullName>
    </recommendedName>
</protein>
<reference evidence="2" key="1">
    <citation type="journal article" date="2014" name="Int. J. Syst. Evol. Microbiol.">
        <title>Complete genome sequence of Corynebacterium casei LMG S-19264T (=DSM 44701T), isolated from a smear-ripened cheese.</title>
        <authorList>
            <consortium name="US DOE Joint Genome Institute (JGI-PGF)"/>
            <person name="Walter F."/>
            <person name="Albersmeier A."/>
            <person name="Kalinowski J."/>
            <person name="Ruckert C."/>
        </authorList>
    </citation>
    <scope>NUCLEOTIDE SEQUENCE</scope>
    <source>
        <strain evidence="2">JCM 13064</strain>
    </source>
</reference>
<keyword evidence="3" id="KW-1185">Reference proteome</keyword>
<comment type="caution">
    <text evidence="2">The sequence shown here is derived from an EMBL/GenBank/DDBJ whole genome shotgun (WGS) entry which is preliminary data.</text>
</comment>
<accession>A0A917RHY0</accession>
<sequence length="192" mass="20183">MLVLLAVAAVAVLYCVVMVAQGRGGELTEFAPDVPPLELPEPRQLTAVDFMTLHLPVSLVGYHTQTVDETLRRAATAISERDTHIAVLEQRLAELLAGRVQARQEAHTRPSFAPARTTRLVAAPYPLAEPEPGPAPVSYGEPETLDGPAGPPLPDAFTPPPAGEPPQADASAETAEAAEHGVTGPEGAPRSR</sequence>
<feature type="region of interest" description="Disordered" evidence="1">
    <location>
        <begin position="126"/>
        <end position="192"/>
    </location>
</feature>
<reference evidence="2" key="2">
    <citation type="submission" date="2020-09" db="EMBL/GenBank/DDBJ databases">
        <authorList>
            <person name="Sun Q."/>
            <person name="Ohkuma M."/>
        </authorList>
    </citation>
    <scope>NUCLEOTIDE SEQUENCE</scope>
    <source>
        <strain evidence="2">JCM 13064</strain>
    </source>
</reference>
<name>A0A917RHY0_9ACTN</name>
<organism evidence="2 3">
    <name type="scientific">Sphaerisporangium melleum</name>
    <dbReference type="NCBI Taxonomy" id="321316"/>
    <lineage>
        <taxon>Bacteria</taxon>
        <taxon>Bacillati</taxon>
        <taxon>Actinomycetota</taxon>
        <taxon>Actinomycetes</taxon>
        <taxon>Streptosporangiales</taxon>
        <taxon>Streptosporangiaceae</taxon>
        <taxon>Sphaerisporangium</taxon>
    </lineage>
</organism>
<proteinExistence type="predicted"/>
<dbReference type="EMBL" id="BMNT01000038">
    <property type="protein sequence ID" value="GGL08434.1"/>
    <property type="molecule type" value="Genomic_DNA"/>
</dbReference>
<dbReference type="RefSeq" id="WP_189166271.1">
    <property type="nucleotide sequence ID" value="NZ_BMNT01000038.1"/>
</dbReference>
<evidence type="ECO:0008006" key="4">
    <source>
        <dbReference type="Google" id="ProtNLM"/>
    </source>
</evidence>
<evidence type="ECO:0000313" key="2">
    <source>
        <dbReference type="EMBL" id="GGL08434.1"/>
    </source>
</evidence>
<dbReference type="Proteomes" id="UP000645217">
    <property type="component" value="Unassembled WGS sequence"/>
</dbReference>
<evidence type="ECO:0000256" key="1">
    <source>
        <dbReference type="SAM" id="MobiDB-lite"/>
    </source>
</evidence>